<keyword evidence="1" id="KW-1133">Transmembrane helix</keyword>
<evidence type="ECO:0000313" key="3">
    <source>
        <dbReference type="Proteomes" id="UP000078576"/>
    </source>
</evidence>
<evidence type="ECO:0000256" key="1">
    <source>
        <dbReference type="SAM" id="Phobius"/>
    </source>
</evidence>
<name>A0A194UPG7_CYTMA</name>
<feature type="transmembrane region" description="Helical" evidence="1">
    <location>
        <begin position="63"/>
        <end position="87"/>
    </location>
</feature>
<dbReference type="AlphaFoldDB" id="A0A194UPG7"/>
<evidence type="ECO:0000313" key="2">
    <source>
        <dbReference type="EMBL" id="KUI53538.1"/>
    </source>
</evidence>
<dbReference type="Proteomes" id="UP000078576">
    <property type="component" value="Unassembled WGS sequence"/>
</dbReference>
<keyword evidence="1" id="KW-0812">Transmembrane</keyword>
<reference evidence="3" key="1">
    <citation type="submission" date="2014-12" db="EMBL/GenBank/DDBJ databases">
        <title>Genome Sequence of Valsa Canker Pathogens Uncovers a Specific Adaption of Colonization on Woody Bark.</title>
        <authorList>
            <person name="Yin Z."/>
            <person name="Liu H."/>
            <person name="Gao X."/>
            <person name="Li Z."/>
            <person name="Song N."/>
            <person name="Ke X."/>
            <person name="Dai Q."/>
            <person name="Wu Y."/>
            <person name="Sun Y."/>
            <person name="Xu J.-R."/>
            <person name="Kang Z.K."/>
            <person name="Wang L."/>
            <person name="Huang L."/>
        </authorList>
    </citation>
    <scope>NUCLEOTIDE SEQUENCE [LARGE SCALE GENOMIC DNA]</scope>
    <source>
        <strain evidence="3">SXYL134</strain>
    </source>
</reference>
<dbReference type="OrthoDB" id="4987761at2759"/>
<accession>A0A194UPG7</accession>
<proteinExistence type="predicted"/>
<dbReference type="EMBL" id="KN714669">
    <property type="protein sequence ID" value="KUI53538.1"/>
    <property type="molecule type" value="Genomic_DNA"/>
</dbReference>
<organism evidence="2 3">
    <name type="scientific">Cytospora mali</name>
    <name type="common">Apple Valsa canker fungus</name>
    <name type="synonym">Valsa mali</name>
    <dbReference type="NCBI Taxonomy" id="578113"/>
    <lineage>
        <taxon>Eukaryota</taxon>
        <taxon>Fungi</taxon>
        <taxon>Dikarya</taxon>
        <taxon>Ascomycota</taxon>
        <taxon>Pezizomycotina</taxon>
        <taxon>Sordariomycetes</taxon>
        <taxon>Sordariomycetidae</taxon>
        <taxon>Diaporthales</taxon>
        <taxon>Cytosporaceae</taxon>
        <taxon>Cytospora</taxon>
    </lineage>
</organism>
<keyword evidence="1" id="KW-0472">Membrane</keyword>
<keyword evidence="3" id="KW-1185">Reference proteome</keyword>
<sequence length="88" mass="9446">MSIKGILNVDRSVDTAPAVSPEDGLADMFLGLVWLGTFYVIGIIWTSLAFIDRWRGPHGTGNITYVSVLSALGLGAAWPVVLVIGIFR</sequence>
<gene>
    <name evidence="2" type="ORF">VP1G_10599</name>
</gene>
<feature type="transmembrane region" description="Helical" evidence="1">
    <location>
        <begin position="29"/>
        <end position="51"/>
    </location>
</feature>
<protein>
    <submittedName>
        <fullName evidence="2">Uncharacterized protein</fullName>
    </submittedName>
</protein>